<dbReference type="Proteomes" id="UP001139981">
    <property type="component" value="Unassembled WGS sequence"/>
</dbReference>
<name>A0ACC1M9R0_9FUNG</name>
<proteinExistence type="predicted"/>
<dbReference type="EMBL" id="JANBVB010000004">
    <property type="protein sequence ID" value="KAJ2900537.1"/>
    <property type="molecule type" value="Genomic_DNA"/>
</dbReference>
<protein>
    <submittedName>
        <fullName evidence="1">Mediator complex subunit</fullName>
    </submittedName>
</protein>
<sequence length="1485" mass="160895">MSSVQRVPSQAMSRQTSSDDNSVSAQSPLGEEEDEELPHISVQMVSLSEIVERLVTFAYTELVTLVDTLSSRGSEWRRNEILKYTDHVSSLLTNLLVLVRWAQKARQIQKCQNVIAYLDSQNRYFEYSVDSIYATYLSMPNVRMRNYDVGNAVDILTTGSYQRLPRGISRCVGRPKLSRRQVGRTLVGIDDIIRARMLRGEPVPLAMRQYAIGGGRIVFSVAGEFGVTLTLLQHGGSDIPWHVVGVSLVAGQPADPSQERWLAERAQQILVAAAQAEAGAPQLAQLYDFLHGQSLRALVVAVARQAAALRRTRWEGSLLADAAGDGSAVALRYWASGRAALAAGGGGGGNSVELRIVAMPVPRPLHTGAEFAAVERARRDLIPKEGLRITWTASAGLAAPTTWTRTAGALLALGDGSGRLALDAAQVDVDALLRQATAQHADAMLAALCSQAARFGEAAVDARRPVLRAWVRSGAGAVEVSADCVSGRLRAHSAAFARQIAAYGLAERLNRSPWRVAELLWDLRAALALADLDALADRALGLARIGGPAAAAAAASFPLRVAPADAAMLARDVGGDWARLRFYGVGGTGGAWFVMAAMTDRLRFRLVRLAPGLLVRAVAHVEALQVDRLFASVSRSIGIGADAASEMLDGRRGIAIDYVNALASAVRARVAVRSLQAQLAARGIAYAFRLPKFSSSPHGPRGAVSQELSIVDISHVGLYDLDEHVPVLYVPAAALMRAAPVNWRVARCAVPPDAARRMVSLRVAADEATATAEPACHVVAQLPVALDALPAPVAQAYGRSSYAKDVRVYRRVADAVQRLIRDWAELHLMAHVARQLFAWEQRALRRVLAATVAYYASSAGPYTQTAIGSIKSDSSVSKEIVVQCLGSCFLSISCCVPPDDAVTYHLTLADVDSKTGHTARLASTWPSALQNPRNDAGLARWLRTLQARLNSSGNPLAVLSIVVQMMPISHMLRSIAHDPPNNVMASVEAPCPSLVQPVDDVARAAFHRIASFMTSDVARAFEDVRKLHVMHMYTAADNMRLVFNSRYVVDLRLVSSDLFHITDAVGARSLSNNSGGGGGGGAPEPLVMPATEPIPLFADWLDAMARGMRFDWERLEKCVSSILGHNDYSTDTGSDGGNRVRVFQRNMHRLRPGASKVELYLRHFQELTNKKNSLRAPTFVALPPAAVLCTRLHLVAVLKSLIHWLEQSVHVRDLLESAIARTQQDILLQKHGLFCVKEKMVYTEQVGGRQVVIVGFTGARDSVRCEFLIQASVGRGEGEGEVKEEEEQPTAVAATEDDNMELMISDLYSVPSTLMRVDLDVRIVPLNRRPPNGITDAAAALLIRAFKPTQSTAEIRQRAGTLIRILALPPQLVMDIVQVARKLEGKAEICAITTCGSSEHLVRIDPVAAKVSFTMRFIDGEDKWSEDLVVQYALLDGVATVLDNQVWADKVDAAVAALDQQTVFTKDMGKTGKSRWFDIVNKLFN</sequence>
<evidence type="ECO:0000313" key="2">
    <source>
        <dbReference type="Proteomes" id="UP001139981"/>
    </source>
</evidence>
<gene>
    <name evidence="1" type="primary">RGR1</name>
    <name evidence="1" type="ORF">IWW38_000412</name>
</gene>
<organism evidence="1 2">
    <name type="scientific">Coemansia aciculifera</name>
    <dbReference type="NCBI Taxonomy" id="417176"/>
    <lineage>
        <taxon>Eukaryota</taxon>
        <taxon>Fungi</taxon>
        <taxon>Fungi incertae sedis</taxon>
        <taxon>Zoopagomycota</taxon>
        <taxon>Kickxellomycotina</taxon>
        <taxon>Kickxellomycetes</taxon>
        <taxon>Kickxellales</taxon>
        <taxon>Kickxellaceae</taxon>
        <taxon>Coemansia</taxon>
    </lineage>
</organism>
<keyword evidence="2" id="KW-1185">Reference proteome</keyword>
<evidence type="ECO:0000313" key="1">
    <source>
        <dbReference type="EMBL" id="KAJ2900537.1"/>
    </source>
</evidence>
<comment type="caution">
    <text evidence="1">The sequence shown here is derived from an EMBL/GenBank/DDBJ whole genome shotgun (WGS) entry which is preliminary data.</text>
</comment>
<reference evidence="1" key="1">
    <citation type="submission" date="2022-07" db="EMBL/GenBank/DDBJ databases">
        <title>Phylogenomic reconstructions and comparative analyses of Kickxellomycotina fungi.</title>
        <authorList>
            <person name="Reynolds N.K."/>
            <person name="Stajich J.E."/>
            <person name="Barry K."/>
            <person name="Grigoriev I.V."/>
            <person name="Crous P."/>
            <person name="Smith M.E."/>
        </authorList>
    </citation>
    <scope>NUCLEOTIDE SEQUENCE</scope>
    <source>
        <strain evidence="1">CBS 190363</strain>
    </source>
</reference>
<accession>A0ACC1M9R0</accession>